<dbReference type="PROSITE" id="PS50110">
    <property type="entry name" value="RESPONSE_REGULATORY"/>
    <property type="match status" value="1"/>
</dbReference>
<keyword evidence="2" id="KW-0238">DNA-binding</keyword>
<dbReference type="CDD" id="cd17535">
    <property type="entry name" value="REC_NarL-like"/>
    <property type="match status" value="1"/>
</dbReference>
<dbReference type="Pfam" id="PF00196">
    <property type="entry name" value="GerE"/>
    <property type="match status" value="1"/>
</dbReference>
<dbReference type="InterPro" id="IPR011006">
    <property type="entry name" value="CheY-like_superfamily"/>
</dbReference>
<accession>A0ABU2H6N1</accession>
<dbReference type="RefSeq" id="WP_310912505.1">
    <property type="nucleotide sequence ID" value="NZ_JAVLVT010000005.1"/>
</dbReference>
<organism evidence="6 7">
    <name type="scientific">Lipingzhangella rawalii</name>
    <dbReference type="NCBI Taxonomy" id="2055835"/>
    <lineage>
        <taxon>Bacteria</taxon>
        <taxon>Bacillati</taxon>
        <taxon>Actinomycetota</taxon>
        <taxon>Actinomycetes</taxon>
        <taxon>Streptosporangiales</taxon>
        <taxon>Nocardiopsidaceae</taxon>
        <taxon>Lipingzhangella</taxon>
    </lineage>
</organism>
<dbReference type="SUPFAM" id="SSF52172">
    <property type="entry name" value="CheY-like"/>
    <property type="match status" value="1"/>
</dbReference>
<dbReference type="PROSITE" id="PS00622">
    <property type="entry name" value="HTH_LUXR_1"/>
    <property type="match status" value="1"/>
</dbReference>
<evidence type="ECO:0000313" key="7">
    <source>
        <dbReference type="Proteomes" id="UP001250214"/>
    </source>
</evidence>
<dbReference type="PRINTS" id="PR00038">
    <property type="entry name" value="HTHLUXR"/>
</dbReference>
<evidence type="ECO:0000259" key="4">
    <source>
        <dbReference type="PROSITE" id="PS50043"/>
    </source>
</evidence>
<keyword evidence="1 3" id="KW-0597">Phosphoprotein</keyword>
<evidence type="ECO:0000313" key="6">
    <source>
        <dbReference type="EMBL" id="MDS1270951.1"/>
    </source>
</evidence>
<dbReference type="EMBL" id="JAVLVT010000005">
    <property type="protein sequence ID" value="MDS1270951.1"/>
    <property type="molecule type" value="Genomic_DNA"/>
</dbReference>
<dbReference type="Proteomes" id="UP001250214">
    <property type="component" value="Unassembled WGS sequence"/>
</dbReference>
<dbReference type="Pfam" id="PF00072">
    <property type="entry name" value="Response_reg"/>
    <property type="match status" value="1"/>
</dbReference>
<keyword evidence="7" id="KW-1185">Reference proteome</keyword>
<dbReference type="CDD" id="cd06170">
    <property type="entry name" value="LuxR_C_like"/>
    <property type="match status" value="1"/>
</dbReference>
<dbReference type="PROSITE" id="PS50043">
    <property type="entry name" value="HTH_LUXR_2"/>
    <property type="match status" value="1"/>
</dbReference>
<name>A0ABU2H6N1_9ACTN</name>
<dbReference type="InterPro" id="IPR000792">
    <property type="entry name" value="Tscrpt_reg_LuxR_C"/>
</dbReference>
<feature type="domain" description="HTH luxR-type" evidence="4">
    <location>
        <begin position="161"/>
        <end position="226"/>
    </location>
</feature>
<dbReference type="InterPro" id="IPR039420">
    <property type="entry name" value="WalR-like"/>
</dbReference>
<evidence type="ECO:0000256" key="1">
    <source>
        <dbReference type="ARBA" id="ARBA00022553"/>
    </source>
</evidence>
<evidence type="ECO:0000259" key="5">
    <source>
        <dbReference type="PROSITE" id="PS50110"/>
    </source>
</evidence>
<feature type="domain" description="Response regulatory" evidence="5">
    <location>
        <begin position="18"/>
        <end position="131"/>
    </location>
</feature>
<proteinExistence type="predicted"/>
<dbReference type="SMART" id="SM00421">
    <property type="entry name" value="HTH_LUXR"/>
    <property type="match status" value="1"/>
</dbReference>
<dbReference type="Gene3D" id="3.40.50.2300">
    <property type="match status" value="1"/>
</dbReference>
<sequence>MSTPTPHPASQPTPDPIRLLIADDNPVVRAGLVSLLEGNGPIRVVAQAGDGQEAITLAEHTVPDVALVDVRMPRMDGVRALQRLSELTRVVMLTQTEDPEVVQSAVRGGAYGYLVHGAFSVAELIDAVRKTASGAESPMSPAAVRALMDQVRSAPRVGRADAAERFQLTEREVEVLGYLVQGLSNAEIAQVLVVAEKTVKNHTTRIYSKLGVRRRSAAIAAWQRALDDGSEPSSPNLHP</sequence>
<dbReference type="PANTHER" id="PTHR43214">
    <property type="entry name" value="TWO-COMPONENT RESPONSE REGULATOR"/>
    <property type="match status" value="1"/>
</dbReference>
<dbReference type="SUPFAM" id="SSF46894">
    <property type="entry name" value="C-terminal effector domain of the bipartite response regulators"/>
    <property type="match status" value="1"/>
</dbReference>
<dbReference type="InterPro" id="IPR016032">
    <property type="entry name" value="Sig_transdc_resp-reg_C-effctor"/>
</dbReference>
<dbReference type="SMART" id="SM00448">
    <property type="entry name" value="REC"/>
    <property type="match status" value="1"/>
</dbReference>
<dbReference type="InterPro" id="IPR001789">
    <property type="entry name" value="Sig_transdc_resp-reg_receiver"/>
</dbReference>
<feature type="modified residue" description="4-aspartylphosphate" evidence="3">
    <location>
        <position position="69"/>
    </location>
</feature>
<dbReference type="InterPro" id="IPR058245">
    <property type="entry name" value="NreC/VraR/RcsB-like_REC"/>
</dbReference>
<evidence type="ECO:0000256" key="2">
    <source>
        <dbReference type="ARBA" id="ARBA00023125"/>
    </source>
</evidence>
<gene>
    <name evidence="6" type="ORF">RIF23_11640</name>
</gene>
<protein>
    <submittedName>
        <fullName evidence="6">Response regulator transcription factor</fullName>
    </submittedName>
</protein>
<reference evidence="7" key="1">
    <citation type="submission" date="2023-07" db="EMBL/GenBank/DDBJ databases">
        <title>Novel species in the genus Lipingzhangella isolated from Sambhar Salt Lake.</title>
        <authorList>
            <person name="Jiya N."/>
            <person name="Kajale S."/>
            <person name="Sharma A."/>
        </authorList>
    </citation>
    <scope>NUCLEOTIDE SEQUENCE [LARGE SCALE GENOMIC DNA]</scope>
    <source>
        <strain evidence="7">LS1_29</strain>
    </source>
</reference>
<evidence type="ECO:0000256" key="3">
    <source>
        <dbReference type="PROSITE-ProRule" id="PRU00169"/>
    </source>
</evidence>
<comment type="caution">
    <text evidence="6">The sequence shown here is derived from an EMBL/GenBank/DDBJ whole genome shotgun (WGS) entry which is preliminary data.</text>
</comment>